<keyword evidence="10 11" id="KW-0472">Membrane</keyword>
<evidence type="ECO:0000256" key="5">
    <source>
        <dbReference type="ARBA" id="ARBA00022679"/>
    </source>
</evidence>
<dbReference type="Pfam" id="PF00512">
    <property type="entry name" value="HisKA"/>
    <property type="match status" value="1"/>
</dbReference>
<evidence type="ECO:0000256" key="6">
    <source>
        <dbReference type="ARBA" id="ARBA00022692"/>
    </source>
</evidence>
<dbReference type="InterPro" id="IPR036890">
    <property type="entry name" value="HATPase_C_sf"/>
</dbReference>
<dbReference type="SMART" id="SM00388">
    <property type="entry name" value="HisKA"/>
    <property type="match status" value="1"/>
</dbReference>
<sequence>MNRVVRRVRTLPIRSRLALLVAAAVAFAVAAVSVTCWFIVQGKLYDQVNEDLRKTAFKTRESPWVEQAVNSCTQTPQNTGLRTTYAEVLKEDGTTCVLPNSLSTIKVTQADKDVVEKAGEADATGIVRNGTDEDGNAMRVMTVPLPLVKNDGTTAQPVNAALIVALPLDGTQNTLNDLALILLLVSGIGVVGAGAAGLAVARAGLRPVDKLTEAVEHVARTEDLSVRIPVEDDAEDEVARLSRSFNSMTSALTSSRELQQQLIADAGHELRTPLTSLRTNIELLTRSEETGRPIPAADRKALLASVKAQMTELASLIGDLQELSRSEGQRGERVQVISLEETVESALRRARLRGPELTISADLHPWYVRAEPSALERALVNILDNAVKFSSEGGSIEVQLAAGVLTVRDHGPGIPADELPHVFDRFWRSPSARALPGSGLGLSIVARTVQQAGGEVTLARAEGGGTVVTVRLPGAATPPPEGM</sequence>
<dbReference type="GO" id="GO:0005886">
    <property type="term" value="C:plasma membrane"/>
    <property type="evidence" value="ECO:0007669"/>
    <property type="project" value="UniProtKB-SubCell"/>
</dbReference>
<evidence type="ECO:0000256" key="10">
    <source>
        <dbReference type="ARBA" id="ARBA00023136"/>
    </source>
</evidence>
<dbReference type="Gene3D" id="6.10.340.10">
    <property type="match status" value="1"/>
</dbReference>
<dbReference type="OrthoDB" id="9786919at2"/>
<dbReference type="InterPro" id="IPR003661">
    <property type="entry name" value="HisK_dim/P_dom"/>
</dbReference>
<evidence type="ECO:0000313" key="14">
    <source>
        <dbReference type="EMBL" id="KUO20597.1"/>
    </source>
</evidence>
<dbReference type="PRINTS" id="PR00344">
    <property type="entry name" value="BCTRLSENSOR"/>
</dbReference>
<dbReference type="InterPro" id="IPR003660">
    <property type="entry name" value="HAMP_dom"/>
</dbReference>
<dbReference type="InterPro" id="IPR036097">
    <property type="entry name" value="HisK_dim/P_sf"/>
</dbReference>
<evidence type="ECO:0000256" key="9">
    <source>
        <dbReference type="ARBA" id="ARBA00023012"/>
    </source>
</evidence>
<keyword evidence="4" id="KW-0597">Phosphoprotein</keyword>
<keyword evidence="8 11" id="KW-1133">Transmembrane helix</keyword>
<keyword evidence="6 11" id="KW-0812">Transmembrane</keyword>
<evidence type="ECO:0000259" key="13">
    <source>
        <dbReference type="PROSITE" id="PS50885"/>
    </source>
</evidence>
<keyword evidence="7 14" id="KW-0418">Kinase</keyword>
<dbReference type="Gene3D" id="3.30.565.10">
    <property type="entry name" value="Histidine kinase-like ATPase, C-terminal domain"/>
    <property type="match status" value="1"/>
</dbReference>
<evidence type="ECO:0000256" key="2">
    <source>
        <dbReference type="ARBA" id="ARBA00004236"/>
    </source>
</evidence>
<evidence type="ECO:0000313" key="15">
    <source>
        <dbReference type="Proteomes" id="UP000053260"/>
    </source>
</evidence>
<dbReference type="PANTHER" id="PTHR45436">
    <property type="entry name" value="SENSOR HISTIDINE KINASE YKOH"/>
    <property type="match status" value="1"/>
</dbReference>
<name>A0A117S153_9ACTN</name>
<keyword evidence="5" id="KW-0808">Transferase</keyword>
<dbReference type="STRING" id="909626.AQJ91_13620"/>
<evidence type="ECO:0000256" key="4">
    <source>
        <dbReference type="ARBA" id="ARBA00022553"/>
    </source>
</evidence>
<keyword evidence="15" id="KW-1185">Reference proteome</keyword>
<dbReference type="Pfam" id="PF00672">
    <property type="entry name" value="HAMP"/>
    <property type="match status" value="1"/>
</dbReference>
<proteinExistence type="predicted"/>
<dbReference type="CDD" id="cd00075">
    <property type="entry name" value="HATPase"/>
    <property type="match status" value="1"/>
</dbReference>
<dbReference type="CDD" id="cd06225">
    <property type="entry name" value="HAMP"/>
    <property type="match status" value="1"/>
</dbReference>
<dbReference type="EMBL" id="LMXB01000032">
    <property type="protein sequence ID" value="KUO20597.1"/>
    <property type="molecule type" value="Genomic_DNA"/>
</dbReference>
<dbReference type="InterPro" id="IPR003594">
    <property type="entry name" value="HATPase_dom"/>
</dbReference>
<accession>A0A117S153</accession>
<dbReference type="CDD" id="cd00082">
    <property type="entry name" value="HisKA"/>
    <property type="match status" value="1"/>
</dbReference>
<dbReference type="SUPFAM" id="SSF47384">
    <property type="entry name" value="Homodimeric domain of signal transducing histidine kinase"/>
    <property type="match status" value="1"/>
</dbReference>
<dbReference type="GO" id="GO:0000155">
    <property type="term" value="F:phosphorelay sensor kinase activity"/>
    <property type="evidence" value="ECO:0007669"/>
    <property type="project" value="InterPro"/>
</dbReference>
<dbReference type="InterPro" id="IPR004358">
    <property type="entry name" value="Sig_transdc_His_kin-like_C"/>
</dbReference>
<keyword evidence="9" id="KW-0902">Two-component regulatory system</keyword>
<evidence type="ECO:0000256" key="11">
    <source>
        <dbReference type="SAM" id="Phobius"/>
    </source>
</evidence>
<protein>
    <recommendedName>
        <fullName evidence="3">histidine kinase</fullName>
        <ecNumber evidence="3">2.7.13.3</ecNumber>
    </recommendedName>
</protein>
<feature type="transmembrane region" description="Helical" evidence="11">
    <location>
        <begin position="178"/>
        <end position="201"/>
    </location>
</feature>
<reference evidence="14 15" key="1">
    <citation type="submission" date="2015-10" db="EMBL/GenBank/DDBJ databases">
        <title>Draft genome sequence of Streptomyces sp. RV15, isolated from a marine sponge.</title>
        <authorList>
            <person name="Ruckert C."/>
            <person name="Abdelmohsen U.R."/>
            <person name="Winkler A."/>
            <person name="Hentschel U."/>
            <person name="Kalinowski J."/>
            <person name="Kampfer P."/>
            <person name="Glaeser S."/>
        </authorList>
    </citation>
    <scope>NUCLEOTIDE SEQUENCE [LARGE SCALE GENOMIC DNA]</scope>
    <source>
        <strain evidence="14 15">RV15</strain>
    </source>
</reference>
<dbReference type="Gene3D" id="1.10.287.130">
    <property type="match status" value="1"/>
</dbReference>
<feature type="domain" description="Histidine kinase" evidence="12">
    <location>
        <begin position="265"/>
        <end position="476"/>
    </location>
</feature>
<dbReference type="PROSITE" id="PS50885">
    <property type="entry name" value="HAMP"/>
    <property type="match status" value="1"/>
</dbReference>
<comment type="subcellular location">
    <subcellularLocation>
        <location evidence="2">Cell membrane</location>
    </subcellularLocation>
</comment>
<dbReference type="InterPro" id="IPR050428">
    <property type="entry name" value="TCS_sensor_his_kinase"/>
</dbReference>
<comment type="catalytic activity">
    <reaction evidence="1">
        <text>ATP + protein L-histidine = ADP + protein N-phospho-L-histidine.</text>
        <dbReference type="EC" id="2.7.13.3"/>
    </reaction>
</comment>
<evidence type="ECO:0000256" key="1">
    <source>
        <dbReference type="ARBA" id="ARBA00000085"/>
    </source>
</evidence>
<dbReference type="RefSeq" id="WP_067020424.1">
    <property type="nucleotide sequence ID" value="NZ_KQ949081.1"/>
</dbReference>
<dbReference type="Proteomes" id="UP000053260">
    <property type="component" value="Unassembled WGS sequence"/>
</dbReference>
<dbReference type="SMART" id="SM00304">
    <property type="entry name" value="HAMP"/>
    <property type="match status" value="1"/>
</dbReference>
<dbReference type="PROSITE" id="PS50109">
    <property type="entry name" value="HIS_KIN"/>
    <property type="match status" value="1"/>
</dbReference>
<dbReference type="InterPro" id="IPR005467">
    <property type="entry name" value="His_kinase_dom"/>
</dbReference>
<dbReference type="SUPFAM" id="SSF158472">
    <property type="entry name" value="HAMP domain-like"/>
    <property type="match status" value="1"/>
</dbReference>
<dbReference type="SMART" id="SM00387">
    <property type="entry name" value="HATPase_c"/>
    <property type="match status" value="1"/>
</dbReference>
<evidence type="ECO:0000256" key="3">
    <source>
        <dbReference type="ARBA" id="ARBA00012438"/>
    </source>
</evidence>
<comment type="caution">
    <text evidence="14">The sequence shown here is derived from an EMBL/GenBank/DDBJ whole genome shotgun (WGS) entry which is preliminary data.</text>
</comment>
<evidence type="ECO:0000256" key="7">
    <source>
        <dbReference type="ARBA" id="ARBA00022777"/>
    </source>
</evidence>
<feature type="domain" description="HAMP" evidence="13">
    <location>
        <begin position="202"/>
        <end position="257"/>
    </location>
</feature>
<dbReference type="PANTHER" id="PTHR45436:SF5">
    <property type="entry name" value="SENSOR HISTIDINE KINASE TRCS"/>
    <property type="match status" value="1"/>
</dbReference>
<dbReference type="Pfam" id="PF02518">
    <property type="entry name" value="HATPase_c"/>
    <property type="match status" value="1"/>
</dbReference>
<dbReference type="EC" id="2.7.13.3" evidence="3"/>
<dbReference type="AlphaFoldDB" id="A0A117S153"/>
<gene>
    <name evidence="14" type="ORF">AQJ91_13620</name>
</gene>
<evidence type="ECO:0000259" key="12">
    <source>
        <dbReference type="PROSITE" id="PS50109"/>
    </source>
</evidence>
<organism evidence="14 15">
    <name type="scientific">Streptomyces dysideae</name>
    <dbReference type="NCBI Taxonomy" id="909626"/>
    <lineage>
        <taxon>Bacteria</taxon>
        <taxon>Bacillati</taxon>
        <taxon>Actinomycetota</taxon>
        <taxon>Actinomycetes</taxon>
        <taxon>Kitasatosporales</taxon>
        <taxon>Streptomycetaceae</taxon>
        <taxon>Streptomyces</taxon>
    </lineage>
</organism>
<dbReference type="SUPFAM" id="SSF55874">
    <property type="entry name" value="ATPase domain of HSP90 chaperone/DNA topoisomerase II/histidine kinase"/>
    <property type="match status" value="1"/>
</dbReference>
<evidence type="ECO:0000256" key="8">
    <source>
        <dbReference type="ARBA" id="ARBA00022989"/>
    </source>
</evidence>